<dbReference type="RefSeq" id="WP_153725164.1">
    <property type="nucleotide sequence ID" value="NZ_CP045875.1"/>
</dbReference>
<accession>A0A5Q2N209</accession>
<dbReference type="GO" id="GO:0016874">
    <property type="term" value="F:ligase activity"/>
    <property type="evidence" value="ECO:0007669"/>
    <property type="project" value="UniProtKB-KW"/>
</dbReference>
<keyword evidence="2" id="KW-1185">Reference proteome</keyword>
<dbReference type="Proteomes" id="UP000366051">
    <property type="component" value="Chromosome"/>
</dbReference>
<dbReference type="AlphaFoldDB" id="A0A5Q2N209"/>
<gene>
    <name evidence="1" type="ORF">FTV88_1771</name>
</gene>
<keyword evidence="1" id="KW-0436">Ligase</keyword>
<evidence type="ECO:0000313" key="1">
    <source>
        <dbReference type="EMBL" id="QGG47869.1"/>
    </source>
</evidence>
<dbReference type="EMBL" id="CP045875">
    <property type="protein sequence ID" value="QGG47869.1"/>
    <property type="molecule type" value="Genomic_DNA"/>
</dbReference>
<proteinExistence type="predicted"/>
<dbReference type="KEGG" id="hcv:FTV88_1771"/>
<reference evidence="2" key="1">
    <citation type="submission" date="2019-11" db="EMBL/GenBank/DDBJ databases">
        <title>Genome sequence of Heliorestis convoluta strain HH, an alkaliphilic and minimalistic phototrophic bacterium from a soda lake in Egypt.</title>
        <authorList>
            <person name="Dewey E.D."/>
            <person name="Stokes L.M."/>
            <person name="Burchell B.M."/>
            <person name="Shaffer K.N."/>
            <person name="Huntington A.M."/>
            <person name="Baker J.M."/>
            <person name="Nadendla S."/>
            <person name="Giglio M.G."/>
            <person name="Touchman J.W."/>
            <person name="Blankenship R.E."/>
            <person name="Madigan M.T."/>
            <person name="Sattley W.M."/>
        </authorList>
    </citation>
    <scope>NUCLEOTIDE SEQUENCE [LARGE SCALE GENOMIC DNA]</scope>
    <source>
        <strain evidence="2">HH</strain>
    </source>
</reference>
<organism evidence="1 2">
    <name type="scientific">Heliorestis convoluta</name>
    <dbReference type="NCBI Taxonomy" id="356322"/>
    <lineage>
        <taxon>Bacteria</taxon>
        <taxon>Bacillati</taxon>
        <taxon>Bacillota</taxon>
        <taxon>Clostridia</taxon>
        <taxon>Eubacteriales</taxon>
        <taxon>Heliobacteriaceae</taxon>
        <taxon>Heliorestis</taxon>
    </lineage>
</organism>
<protein>
    <submittedName>
        <fullName evidence="1">AAA family ATPase</fullName>
        <ecNumber evidence="1">6.3.1.-</ecNumber>
    </submittedName>
</protein>
<sequence>MRNSKWNFDVIGVLASDEYVATKMNGGAVFVNRQNSLQFSVQLISETPEDFPNNSLYTAMPLTLNDMALKKSTTPTNTIELMI</sequence>
<evidence type="ECO:0000313" key="2">
    <source>
        <dbReference type="Proteomes" id="UP000366051"/>
    </source>
</evidence>
<dbReference type="EC" id="6.3.1.-" evidence="1"/>
<name>A0A5Q2N209_9FIRM</name>